<organism evidence="7 8">
    <name type="scientific">Paenibacillus terricola</name>
    <dbReference type="NCBI Taxonomy" id="2763503"/>
    <lineage>
        <taxon>Bacteria</taxon>
        <taxon>Bacillati</taxon>
        <taxon>Bacillota</taxon>
        <taxon>Bacilli</taxon>
        <taxon>Bacillales</taxon>
        <taxon>Paenibacillaceae</taxon>
        <taxon>Paenibacillus</taxon>
    </lineage>
</organism>
<dbReference type="EMBL" id="JACXZA010000007">
    <property type="protein sequence ID" value="MBD3921887.1"/>
    <property type="molecule type" value="Genomic_DNA"/>
</dbReference>
<keyword evidence="3" id="KW-0813">Transport</keyword>
<proteinExistence type="inferred from homology"/>
<dbReference type="PROSITE" id="PS50983">
    <property type="entry name" value="FE_B12_PBP"/>
    <property type="match status" value="1"/>
</dbReference>
<comment type="subcellular location">
    <subcellularLocation>
        <location evidence="1">Cell envelope</location>
    </subcellularLocation>
</comment>
<evidence type="ECO:0000313" key="7">
    <source>
        <dbReference type="EMBL" id="MBD3921887.1"/>
    </source>
</evidence>
<dbReference type="Proteomes" id="UP000609346">
    <property type="component" value="Unassembled WGS sequence"/>
</dbReference>
<feature type="signal peptide" evidence="5">
    <location>
        <begin position="1"/>
        <end position="24"/>
    </location>
</feature>
<dbReference type="PANTHER" id="PTHR30532:SF26">
    <property type="entry name" value="IRON(3+)-HYDROXAMATE-BINDING PROTEIN FHUD"/>
    <property type="match status" value="1"/>
</dbReference>
<evidence type="ECO:0000256" key="2">
    <source>
        <dbReference type="ARBA" id="ARBA00008814"/>
    </source>
</evidence>
<dbReference type="PROSITE" id="PS51257">
    <property type="entry name" value="PROKAR_LIPOPROTEIN"/>
    <property type="match status" value="1"/>
</dbReference>
<feature type="domain" description="Fe/B12 periplasmic-binding" evidence="6">
    <location>
        <begin position="52"/>
        <end position="303"/>
    </location>
</feature>
<dbReference type="CDD" id="cd01138">
    <property type="entry name" value="FeuA"/>
    <property type="match status" value="1"/>
</dbReference>
<keyword evidence="4 5" id="KW-0732">Signal</keyword>
<comment type="similarity">
    <text evidence="2">Belongs to the bacterial solute-binding protein 8 family.</text>
</comment>
<name>A0ABR8N125_9BACL</name>
<dbReference type="InterPro" id="IPR002491">
    <property type="entry name" value="ABC_transptr_periplasmic_BD"/>
</dbReference>
<sequence length="303" mass="33633">MFKNRTKLLLPLILILALALSACGKSNEEASSGETITYQSESGPVVVPAHPQRVVVLTSYVGSVIQLGVNMVGVDSWSKSNPRFEEQLKDVAEVSDDNLEKIIELKPDLIIGSDSTKNLDKLKEIAPTVAYTYNKVDYLTQFVEIGKLLNKEKEAQAWVDDFKARAAKAGEEIKAKIGADKTVSVIENYDKNLYVFGDAWGRGTEILYQAMGLAMPQKVKEMTEKAGWYELSAEVVPDYMGDYVIFSKDANGDSSFQQTNTYKNTPAASNNHVLEVDAQGFYFNDASTLDYQLDLFTKFFLGQ</sequence>
<evidence type="ECO:0000313" key="8">
    <source>
        <dbReference type="Proteomes" id="UP000609346"/>
    </source>
</evidence>
<accession>A0ABR8N125</accession>
<evidence type="ECO:0000256" key="1">
    <source>
        <dbReference type="ARBA" id="ARBA00004196"/>
    </source>
</evidence>
<reference evidence="7 8" key="1">
    <citation type="submission" date="2020-09" db="EMBL/GenBank/DDBJ databases">
        <title>Paenibacillus sp. strain PR3 16S rRNA gene Genome sequencing and assembly.</title>
        <authorList>
            <person name="Kim J."/>
        </authorList>
    </citation>
    <scope>NUCLEOTIDE SEQUENCE [LARGE SCALE GENOMIC DNA]</scope>
    <source>
        <strain evidence="7 8">PR3</strain>
    </source>
</reference>
<evidence type="ECO:0000256" key="5">
    <source>
        <dbReference type="SAM" id="SignalP"/>
    </source>
</evidence>
<feature type="chain" id="PRO_5045282417" evidence="5">
    <location>
        <begin position="25"/>
        <end position="303"/>
    </location>
</feature>
<evidence type="ECO:0000256" key="4">
    <source>
        <dbReference type="ARBA" id="ARBA00022729"/>
    </source>
</evidence>
<gene>
    <name evidence="7" type="ORF">H8B09_24210</name>
</gene>
<dbReference type="SUPFAM" id="SSF53807">
    <property type="entry name" value="Helical backbone' metal receptor"/>
    <property type="match status" value="1"/>
</dbReference>
<evidence type="ECO:0000259" key="6">
    <source>
        <dbReference type="PROSITE" id="PS50983"/>
    </source>
</evidence>
<dbReference type="Gene3D" id="3.40.50.1980">
    <property type="entry name" value="Nitrogenase molybdenum iron protein domain"/>
    <property type="match status" value="2"/>
</dbReference>
<dbReference type="Pfam" id="PF01497">
    <property type="entry name" value="Peripla_BP_2"/>
    <property type="match status" value="1"/>
</dbReference>
<dbReference type="RefSeq" id="WP_191206193.1">
    <property type="nucleotide sequence ID" value="NZ_JACXZA010000007.1"/>
</dbReference>
<dbReference type="PANTHER" id="PTHR30532">
    <property type="entry name" value="IRON III DICITRATE-BINDING PERIPLASMIC PROTEIN"/>
    <property type="match status" value="1"/>
</dbReference>
<comment type="caution">
    <text evidence="7">The sequence shown here is derived from an EMBL/GenBank/DDBJ whole genome shotgun (WGS) entry which is preliminary data.</text>
</comment>
<evidence type="ECO:0000256" key="3">
    <source>
        <dbReference type="ARBA" id="ARBA00022448"/>
    </source>
</evidence>
<protein>
    <submittedName>
        <fullName evidence="7">Iron-hydroxamate ABC transporter substrate-binding protein</fullName>
    </submittedName>
</protein>
<dbReference type="InterPro" id="IPR051313">
    <property type="entry name" value="Bact_iron-sidero_bind"/>
</dbReference>
<keyword evidence="8" id="KW-1185">Reference proteome</keyword>